<dbReference type="InterPro" id="IPR015943">
    <property type="entry name" value="WD40/YVTN_repeat-like_dom_sf"/>
</dbReference>
<dbReference type="InterPro" id="IPR013979">
    <property type="entry name" value="TIF_beta_prop-like"/>
</dbReference>
<evidence type="ECO:0000256" key="2">
    <source>
        <dbReference type="ARBA" id="ARBA00022490"/>
    </source>
</evidence>
<evidence type="ECO:0000256" key="8">
    <source>
        <dbReference type="PIRNR" id="PIRNR036424"/>
    </source>
</evidence>
<dbReference type="PANTHER" id="PTHR14068">
    <property type="entry name" value="EUKARYOTIC TRANSLATION INITIATION FACTOR 3 EIF3 -RELATED"/>
    <property type="match status" value="1"/>
</dbReference>
<dbReference type="SMART" id="SM00360">
    <property type="entry name" value="RRM"/>
    <property type="match status" value="1"/>
</dbReference>
<comment type="function">
    <text evidence="7">RNA-binding component of the eukaryotic translation initiation factor 3 (eIF-3) complex, which is involved in protein synthesis of a specialized repertoire of mRNAs and, together with other initiation factors, stimulates binding of mRNA and methionyl-tRNAi to the 40S ribosome. The eIF-3 complex specifically targets and initiates translation of a subset of mRNAs involved in cell proliferation.</text>
</comment>
<dbReference type="AlphaFoldDB" id="A0A060T6M9"/>
<dbReference type="InterPro" id="IPR035979">
    <property type="entry name" value="RBD_domain_sf"/>
</dbReference>
<evidence type="ECO:0000256" key="7">
    <source>
        <dbReference type="HAMAP-Rule" id="MF_03001"/>
    </source>
</evidence>
<dbReference type="InterPro" id="IPR000504">
    <property type="entry name" value="RRM_dom"/>
</dbReference>
<dbReference type="GO" id="GO:0001732">
    <property type="term" value="P:formation of cytoplasmic translation initiation complex"/>
    <property type="evidence" value="ECO:0007669"/>
    <property type="project" value="UniProtKB-UniRule"/>
</dbReference>
<dbReference type="SUPFAM" id="SSF82171">
    <property type="entry name" value="DPP6 N-terminal domain-like"/>
    <property type="match status" value="1"/>
</dbReference>
<dbReference type="SUPFAM" id="SSF54928">
    <property type="entry name" value="RNA-binding domain, RBD"/>
    <property type="match status" value="1"/>
</dbReference>
<evidence type="ECO:0000256" key="6">
    <source>
        <dbReference type="ARBA" id="ARBA00022917"/>
    </source>
</evidence>
<dbReference type="PROSITE" id="PS50102">
    <property type="entry name" value="RRM"/>
    <property type="match status" value="1"/>
</dbReference>
<evidence type="ECO:0000256" key="3">
    <source>
        <dbReference type="ARBA" id="ARBA00022540"/>
    </source>
</evidence>
<evidence type="ECO:0000256" key="4">
    <source>
        <dbReference type="ARBA" id="ARBA00022574"/>
    </source>
</evidence>
<dbReference type="GO" id="GO:0033290">
    <property type="term" value="C:eukaryotic 48S preinitiation complex"/>
    <property type="evidence" value="ECO:0007669"/>
    <property type="project" value="UniProtKB-UniRule"/>
</dbReference>
<dbReference type="Pfam" id="PF08662">
    <property type="entry name" value="eIF2A"/>
    <property type="match status" value="1"/>
</dbReference>
<dbReference type="GO" id="GO:0005852">
    <property type="term" value="C:eukaryotic translation initiation factor 3 complex"/>
    <property type="evidence" value="ECO:0007669"/>
    <property type="project" value="UniProtKB-UniRule"/>
</dbReference>
<feature type="domain" description="RRM" evidence="9">
    <location>
        <begin position="64"/>
        <end position="150"/>
    </location>
</feature>
<keyword evidence="5 7" id="KW-0694">RNA-binding</keyword>
<keyword evidence="4" id="KW-0853">WD repeat</keyword>
<dbReference type="Gene3D" id="2.130.10.10">
    <property type="entry name" value="YVTN repeat-like/Quinoprotein amine dehydrogenase"/>
    <property type="match status" value="2"/>
</dbReference>
<dbReference type="PhylomeDB" id="A0A060T6M9"/>
<keyword evidence="2 7" id="KW-0963">Cytoplasm</keyword>
<evidence type="ECO:0000256" key="5">
    <source>
        <dbReference type="ARBA" id="ARBA00022884"/>
    </source>
</evidence>
<evidence type="ECO:0000256" key="1">
    <source>
        <dbReference type="ARBA" id="ARBA00004496"/>
    </source>
</evidence>
<gene>
    <name evidence="7" type="primary">PRT1</name>
    <name evidence="10" type="ORF">GNLVRS02_ARAD1B20218g</name>
</gene>
<name>A0A060T6M9_BLAAD</name>
<reference evidence="10" key="2">
    <citation type="submission" date="2014-06" db="EMBL/GenBank/DDBJ databases">
        <title>The complete genome of Blastobotrys (Arxula) adeninivorans LS3 - a yeast of biotechnological interest.</title>
        <authorList>
            <person name="Kunze G."/>
            <person name="Gaillardin C."/>
            <person name="Czernicka M."/>
            <person name="Durrens P."/>
            <person name="Martin T."/>
            <person name="Boer E."/>
            <person name="Gabaldon T."/>
            <person name="Cruz J."/>
            <person name="Talla E."/>
            <person name="Marck C."/>
            <person name="Goffeau A."/>
            <person name="Barbe V."/>
            <person name="Baret P."/>
            <person name="Baronian K."/>
            <person name="Beier S."/>
            <person name="Bleykasten C."/>
            <person name="Bode R."/>
            <person name="Casaregola S."/>
            <person name="Despons L."/>
            <person name="Fairhead C."/>
            <person name="Giersberg M."/>
            <person name="Gierski P."/>
            <person name="Hahnel U."/>
            <person name="Hartmann A."/>
            <person name="Jankowska D."/>
            <person name="Jubin C."/>
            <person name="Jung P."/>
            <person name="Lafontaine I."/>
            <person name="Leh-Louis V."/>
            <person name="Lemaire M."/>
            <person name="Marcet-Houben M."/>
            <person name="Mascher M."/>
            <person name="Morel G."/>
            <person name="Richard G.-F."/>
            <person name="Riechen J."/>
            <person name="Sacerdot C."/>
            <person name="Sarkar A."/>
            <person name="Savel G."/>
            <person name="Schacherer J."/>
            <person name="Sherman D."/>
            <person name="Straub M.-L."/>
            <person name="Stein N."/>
            <person name="Thierry A."/>
            <person name="Trautwein-Schult A."/>
            <person name="Westhof E."/>
            <person name="Worch S."/>
            <person name="Dujon B."/>
            <person name="Souciet J.-L."/>
            <person name="Wincker P."/>
            <person name="Scholz U."/>
            <person name="Neuveglise N."/>
        </authorList>
    </citation>
    <scope>NUCLEOTIDE SEQUENCE</scope>
    <source>
        <strain evidence="10">LS3</strain>
    </source>
</reference>
<comment type="function">
    <text evidence="8">Component of the eukaryotic translation initiation factor 3 (eIF-3) complex, which is involved in protein synthesis and, together with other initiation factors, stimulates binding of mRNA and methionyl-tRNAi to the 40S ribosome.</text>
</comment>
<evidence type="ECO:0000313" key="10">
    <source>
        <dbReference type="EMBL" id="CDP36755.1"/>
    </source>
</evidence>
<dbReference type="PIRSF" id="PIRSF036424">
    <property type="entry name" value="eIF3b"/>
    <property type="match status" value="1"/>
</dbReference>
<comment type="similarity">
    <text evidence="7 8">Belongs to the eIF-3 subunit B family.</text>
</comment>
<dbReference type="InterPro" id="IPR034363">
    <property type="entry name" value="eIF3B_RRM"/>
</dbReference>
<keyword evidence="6 7" id="KW-0648">Protein biosynthesis</keyword>
<proteinExistence type="inferred from homology"/>
<dbReference type="HAMAP" id="MF_03001">
    <property type="entry name" value="eIF3b"/>
    <property type="match status" value="1"/>
</dbReference>
<dbReference type="Gene3D" id="3.30.70.330">
    <property type="match status" value="1"/>
</dbReference>
<sequence>MKISSLSDQQTRTHKTPFLLPKVKGYKITKMPEYPEDIYAGQEDIDFSDLEKQYEVNPDVGIENFVVVDGAPVIPEKKLEALTRVLKKLFGSVGKIVENGFHLPVDDSGNTKGYAFIEYESAEQAAEAVQAYNHKKLDQKHTLLVNKLSDVERYGFAGNVETEYKEPEIKPFQPREHLKWWLTDSQGRDQYLIQRAKDVDVFWHKKNGPSEPAAPAPIHTQTFSRWSPKGTYLVTFHLEGVQLRGGPSWKVLGQFPHMKPEAVDFSPNEKYLVTVSKDPIKLPPADSEARDRCPFKEADEGNYVIVWDIRTSLPLRTFPLGADPTKRPPWPMFKWSPDDKYFGRVVPGEAISIYSTPSMGLIDKKSIKVPGVVDFEWSPAPVQLAGKTGGEPSYLICFWTPEMNNQSARVSIMDIPSRQVVRSRNMFSVAGCRMHWQDEGKYLCVKVDRHTKTKKSTYTNLEFFRLTEKDIPVEVVDLKETVINFAWEPKSDRCIAISRPEVVMTPAALAGGAAPAPTHHSITFYGLESGKGQIAKWTMLKTVEKKGTNSLFWSPRGRFVITGNVGGSGAVELDFYDMDHDDGNRTKEAPTVIQHLGTVEHYGMTDLQWDPSGRFVASFSSVWRHRIENGYKIWDFRGSLLAEEGADQFGSFAWRPRPERVLTKEQRKKVNKEMKKYSRRFDEEDAMEASEASRDLILRRRKALSDWTEWRQSMQETLSSLGLKSEADLVEEAKNMDGVEIIEEINEEILEEREEVVG</sequence>
<comment type="subunit">
    <text evidence="7 8">Component of the eukaryotic translation initiation factor 3 (eIF-3) complex.</text>
</comment>
<dbReference type="GO" id="GO:0003723">
    <property type="term" value="F:RNA binding"/>
    <property type="evidence" value="ECO:0007669"/>
    <property type="project" value="UniProtKB-UniRule"/>
</dbReference>
<dbReference type="GO" id="GO:0003743">
    <property type="term" value="F:translation initiation factor activity"/>
    <property type="evidence" value="ECO:0007669"/>
    <property type="project" value="UniProtKB-UniRule"/>
</dbReference>
<dbReference type="GO" id="GO:0016282">
    <property type="term" value="C:eukaryotic 43S preinitiation complex"/>
    <property type="evidence" value="ECO:0007669"/>
    <property type="project" value="UniProtKB-UniRule"/>
</dbReference>
<dbReference type="InterPro" id="IPR011400">
    <property type="entry name" value="EIF3B"/>
</dbReference>
<dbReference type="GO" id="GO:0031369">
    <property type="term" value="F:translation initiation factor binding"/>
    <property type="evidence" value="ECO:0007669"/>
    <property type="project" value="InterPro"/>
</dbReference>
<keyword evidence="3 7" id="KW-0396">Initiation factor</keyword>
<comment type="subcellular location">
    <subcellularLocation>
        <location evidence="1 7 8">Cytoplasm</location>
    </subcellularLocation>
</comment>
<organism evidence="10">
    <name type="scientific">Blastobotrys adeninivorans</name>
    <name type="common">Yeast</name>
    <name type="synonym">Arxula adeninivorans</name>
    <dbReference type="NCBI Taxonomy" id="409370"/>
    <lineage>
        <taxon>Eukaryota</taxon>
        <taxon>Fungi</taxon>
        <taxon>Dikarya</taxon>
        <taxon>Ascomycota</taxon>
        <taxon>Saccharomycotina</taxon>
        <taxon>Dipodascomycetes</taxon>
        <taxon>Dipodascales</taxon>
        <taxon>Trichomonascaceae</taxon>
        <taxon>Blastobotrys</taxon>
    </lineage>
</organism>
<dbReference type="InterPro" id="IPR012677">
    <property type="entry name" value="Nucleotide-bd_a/b_plait_sf"/>
</dbReference>
<dbReference type="CDD" id="cd12278">
    <property type="entry name" value="RRM_eIF3B"/>
    <property type="match status" value="1"/>
</dbReference>
<evidence type="ECO:0000259" key="9">
    <source>
        <dbReference type="PROSITE" id="PS50102"/>
    </source>
</evidence>
<dbReference type="FunFam" id="3.30.70.330:FF:000235">
    <property type="entry name" value="Eukaryotic translation initiation factor 3 subunit B"/>
    <property type="match status" value="1"/>
</dbReference>
<dbReference type="EMBL" id="HG937692">
    <property type="protein sequence ID" value="CDP36755.1"/>
    <property type="molecule type" value="Genomic_DNA"/>
</dbReference>
<dbReference type="Pfam" id="PF00076">
    <property type="entry name" value="RRM_1"/>
    <property type="match status" value="1"/>
</dbReference>
<accession>A0A060T6M9</accession>
<reference evidence="10" key="1">
    <citation type="submission" date="2014-02" db="EMBL/GenBank/DDBJ databases">
        <authorList>
            <person name="Genoscope - CEA"/>
        </authorList>
    </citation>
    <scope>NUCLEOTIDE SEQUENCE</scope>
    <source>
        <strain evidence="10">LS3</strain>
    </source>
</reference>
<dbReference type="PANTHER" id="PTHR14068:SF0">
    <property type="entry name" value="EUKARYOTIC TRANSLATION INITIATION FACTOR 3 SUBUNIT B"/>
    <property type="match status" value="1"/>
</dbReference>
<protein>
    <recommendedName>
        <fullName evidence="7">Eukaryotic translation initiation factor 3 subunit B</fullName>
        <shortName evidence="7">eIF3b</shortName>
    </recommendedName>
    <alternativeName>
        <fullName evidence="7">Eukaryotic translation initiation factor 3 90 kDa subunit homolog</fullName>
        <shortName evidence="7">eIF3 p90</shortName>
    </alternativeName>
    <alternativeName>
        <fullName evidence="7">Translation initiation factor eIF3, p90 subunit homolog</fullName>
    </alternativeName>
</protein>